<keyword evidence="1" id="KW-0472">Membrane</keyword>
<comment type="caution">
    <text evidence="2">The sequence shown here is derived from an EMBL/GenBank/DDBJ whole genome shotgun (WGS) entry which is preliminary data.</text>
</comment>
<dbReference type="RefSeq" id="WP_008487248.1">
    <property type="nucleotide sequence ID" value="NZ_AMRG01000002.1"/>
</dbReference>
<dbReference type="AlphaFoldDB" id="K2JTT6"/>
<feature type="transmembrane region" description="Helical" evidence="1">
    <location>
        <begin position="7"/>
        <end position="26"/>
    </location>
</feature>
<accession>K2JTT6</accession>
<dbReference type="STRING" id="740709.A10D4_01402"/>
<evidence type="ECO:0000256" key="1">
    <source>
        <dbReference type="SAM" id="Phobius"/>
    </source>
</evidence>
<dbReference type="Pfam" id="PF09842">
    <property type="entry name" value="DUF2069"/>
    <property type="match status" value="1"/>
</dbReference>
<dbReference type="InterPro" id="IPR018643">
    <property type="entry name" value="DUF2069_membrane"/>
</dbReference>
<evidence type="ECO:0008006" key="4">
    <source>
        <dbReference type="Google" id="ProtNLM"/>
    </source>
</evidence>
<protein>
    <recommendedName>
        <fullName evidence="4">DUF2069 domain-containing protein</fullName>
    </recommendedName>
</protein>
<keyword evidence="1" id="KW-0812">Transmembrane</keyword>
<feature type="transmembrane region" description="Helical" evidence="1">
    <location>
        <begin position="68"/>
        <end position="86"/>
    </location>
</feature>
<organism evidence="2 3">
    <name type="scientific">Idiomarina xiamenensis 10-D-4</name>
    <dbReference type="NCBI Taxonomy" id="740709"/>
    <lineage>
        <taxon>Bacteria</taxon>
        <taxon>Pseudomonadati</taxon>
        <taxon>Pseudomonadota</taxon>
        <taxon>Gammaproteobacteria</taxon>
        <taxon>Alteromonadales</taxon>
        <taxon>Idiomarinaceae</taxon>
        <taxon>Idiomarina</taxon>
    </lineage>
</organism>
<keyword evidence="1" id="KW-1133">Transmembrane helix</keyword>
<dbReference type="Proteomes" id="UP000014115">
    <property type="component" value="Unassembled WGS sequence"/>
</dbReference>
<name>K2JTT6_9GAMM</name>
<dbReference type="OrthoDB" id="5569826at2"/>
<evidence type="ECO:0000313" key="3">
    <source>
        <dbReference type="Proteomes" id="UP000014115"/>
    </source>
</evidence>
<evidence type="ECO:0000313" key="2">
    <source>
        <dbReference type="EMBL" id="EKE86856.1"/>
    </source>
</evidence>
<reference evidence="2 3" key="1">
    <citation type="journal article" date="2012" name="J. Bacteriol.">
        <title>Genome Sequence of Idiomarina xiamenensis Type Strain 10-D-4.</title>
        <authorList>
            <person name="Lai Q."/>
            <person name="Wang L."/>
            <person name="Wang W."/>
            <person name="Shao Z."/>
        </authorList>
    </citation>
    <scope>NUCLEOTIDE SEQUENCE [LARGE SCALE GENOMIC DNA]</scope>
    <source>
        <strain evidence="2 3">10-D-4</strain>
    </source>
</reference>
<sequence>MWQSVSFYRRLCLTSYLALLLFVILWHSALAPANDNNLPLWLAVLLWIVPLLLPLAGIIRGKPYTHAWANFILMWYFLHSLTTLYTHPLERGYAAIELLLTTLAFIGATGYARYAGRQQGLKIPKLKQELADEKARHNEN</sequence>
<feature type="transmembrane region" description="Helical" evidence="1">
    <location>
        <begin position="38"/>
        <end position="56"/>
    </location>
</feature>
<proteinExistence type="predicted"/>
<feature type="transmembrane region" description="Helical" evidence="1">
    <location>
        <begin position="92"/>
        <end position="112"/>
    </location>
</feature>
<keyword evidence="3" id="KW-1185">Reference proteome</keyword>
<dbReference type="PATRIC" id="fig|740709.3.peg.281"/>
<dbReference type="eggNOG" id="COG3308">
    <property type="taxonomic scope" value="Bacteria"/>
</dbReference>
<gene>
    <name evidence="2" type="ORF">A10D4_01402</name>
</gene>
<dbReference type="EMBL" id="AMRG01000002">
    <property type="protein sequence ID" value="EKE86856.1"/>
    <property type="molecule type" value="Genomic_DNA"/>
</dbReference>